<accession>A0ACB7EEZ6</accession>
<gene>
    <name evidence="1" type="ORF">GBF38_017371</name>
</gene>
<evidence type="ECO:0000313" key="2">
    <source>
        <dbReference type="Proteomes" id="UP000805704"/>
    </source>
</evidence>
<keyword evidence="2" id="KW-1185">Reference proteome</keyword>
<evidence type="ECO:0000313" key="1">
    <source>
        <dbReference type="EMBL" id="KAG8000785.1"/>
    </source>
</evidence>
<feature type="non-terminal residue" evidence="1">
    <location>
        <position position="1"/>
    </location>
</feature>
<dbReference type="Proteomes" id="UP000805704">
    <property type="component" value="Chromosome 8"/>
</dbReference>
<reference evidence="1" key="1">
    <citation type="submission" date="2020-04" db="EMBL/GenBank/DDBJ databases">
        <title>A chromosome-scale assembly and high-density genetic map of the yellow drum (Nibea albiflora) genome.</title>
        <authorList>
            <person name="Xu D."/>
            <person name="Zhang W."/>
            <person name="Chen R."/>
            <person name="Tan P."/>
            <person name="Wang L."/>
            <person name="Song H."/>
            <person name="Tian L."/>
            <person name="Zhu Q."/>
            <person name="Wang B."/>
        </authorList>
    </citation>
    <scope>NUCLEOTIDE SEQUENCE</scope>
    <source>
        <strain evidence="1">ZJHYS-2018</strain>
    </source>
</reference>
<organism evidence="1 2">
    <name type="scientific">Nibea albiflora</name>
    <name type="common">Yellow drum</name>
    <name type="synonym">Corvina albiflora</name>
    <dbReference type="NCBI Taxonomy" id="240163"/>
    <lineage>
        <taxon>Eukaryota</taxon>
        <taxon>Metazoa</taxon>
        <taxon>Chordata</taxon>
        <taxon>Craniata</taxon>
        <taxon>Vertebrata</taxon>
        <taxon>Euteleostomi</taxon>
        <taxon>Actinopterygii</taxon>
        <taxon>Neopterygii</taxon>
        <taxon>Teleostei</taxon>
        <taxon>Neoteleostei</taxon>
        <taxon>Acanthomorphata</taxon>
        <taxon>Eupercaria</taxon>
        <taxon>Sciaenidae</taxon>
        <taxon>Nibea</taxon>
    </lineage>
</organism>
<sequence>TEGRRSRAEVSREIDIQRYKERLLNYCSSHVHKRSLKKERYIVVSEVACGLRCLRELLTAEMKDTSVRLSPLVPAAPPPPPPRIVDGGPVYTVRRLLRSRRRGRGLQYLADWEGYGPEERSWVPARRIVDKTLISDFHRQHPDQPSIKRGRPWGSQNAGCLSPIPRPRGARSYVPESDSEPGAGDPQVGTRLASEEEAMDSDHSEEF</sequence>
<name>A0ACB7EEZ6_NIBAL</name>
<proteinExistence type="predicted"/>
<protein>
    <submittedName>
        <fullName evidence="1">Uncharacterized protein</fullName>
    </submittedName>
</protein>
<dbReference type="EMBL" id="CM024796">
    <property type="protein sequence ID" value="KAG8000785.1"/>
    <property type="molecule type" value="Genomic_DNA"/>
</dbReference>
<comment type="caution">
    <text evidence="1">The sequence shown here is derived from an EMBL/GenBank/DDBJ whole genome shotgun (WGS) entry which is preliminary data.</text>
</comment>